<evidence type="ECO:0000313" key="3">
    <source>
        <dbReference type="Proteomes" id="UP001445335"/>
    </source>
</evidence>
<dbReference type="AlphaFoldDB" id="A0AAW1R122"/>
<comment type="caution">
    <text evidence="2">The sequence shown here is derived from an EMBL/GenBank/DDBJ whole genome shotgun (WGS) entry which is preliminary data.</text>
</comment>
<feature type="compositionally biased region" description="Polar residues" evidence="1">
    <location>
        <begin position="58"/>
        <end position="85"/>
    </location>
</feature>
<organism evidence="2 3">
    <name type="scientific">Elliptochloris bilobata</name>
    <dbReference type="NCBI Taxonomy" id="381761"/>
    <lineage>
        <taxon>Eukaryota</taxon>
        <taxon>Viridiplantae</taxon>
        <taxon>Chlorophyta</taxon>
        <taxon>core chlorophytes</taxon>
        <taxon>Trebouxiophyceae</taxon>
        <taxon>Trebouxiophyceae incertae sedis</taxon>
        <taxon>Elliptochloris clade</taxon>
        <taxon>Elliptochloris</taxon>
    </lineage>
</organism>
<proteinExistence type="predicted"/>
<feature type="region of interest" description="Disordered" evidence="1">
    <location>
        <begin position="1"/>
        <end position="22"/>
    </location>
</feature>
<dbReference type="Proteomes" id="UP001445335">
    <property type="component" value="Unassembled WGS sequence"/>
</dbReference>
<accession>A0AAW1R122</accession>
<evidence type="ECO:0000313" key="2">
    <source>
        <dbReference type="EMBL" id="KAK9827351.1"/>
    </source>
</evidence>
<keyword evidence="3" id="KW-1185">Reference proteome</keyword>
<protein>
    <submittedName>
        <fullName evidence="2">Uncharacterized protein</fullName>
    </submittedName>
</protein>
<sequence length="131" mass="13184">MPLTSEGVAEEPSQENQAKELGREFGHFAAKISSSGVPAGVSVPAGVCVYVIPAQGKQGSSDLAEQEGTASASGALPNTSGSTGSCVRKGRSEPQVSSPRAGGLAEPANTPHGERAPAPPHRLQAGSLHLF</sequence>
<evidence type="ECO:0000256" key="1">
    <source>
        <dbReference type="SAM" id="MobiDB-lite"/>
    </source>
</evidence>
<gene>
    <name evidence="2" type="ORF">WJX81_008577</name>
</gene>
<feature type="region of interest" description="Disordered" evidence="1">
    <location>
        <begin position="58"/>
        <end position="131"/>
    </location>
</feature>
<dbReference type="EMBL" id="JALJOU010000059">
    <property type="protein sequence ID" value="KAK9827351.1"/>
    <property type="molecule type" value="Genomic_DNA"/>
</dbReference>
<reference evidence="2 3" key="1">
    <citation type="journal article" date="2024" name="Nat. Commun.">
        <title>Phylogenomics reveals the evolutionary origins of lichenization in chlorophyte algae.</title>
        <authorList>
            <person name="Puginier C."/>
            <person name="Libourel C."/>
            <person name="Otte J."/>
            <person name="Skaloud P."/>
            <person name="Haon M."/>
            <person name="Grisel S."/>
            <person name="Petersen M."/>
            <person name="Berrin J.G."/>
            <person name="Delaux P.M."/>
            <person name="Dal Grande F."/>
            <person name="Keller J."/>
        </authorList>
    </citation>
    <scope>NUCLEOTIDE SEQUENCE [LARGE SCALE GENOMIC DNA]</scope>
    <source>
        <strain evidence="2 3">SAG 245.80</strain>
    </source>
</reference>
<name>A0AAW1R122_9CHLO</name>